<dbReference type="STRING" id="1121305.CLCOL_21170"/>
<keyword evidence="7" id="KW-1185">Reference proteome</keyword>
<evidence type="ECO:0000256" key="4">
    <source>
        <dbReference type="SAM" id="SignalP"/>
    </source>
</evidence>
<dbReference type="GO" id="GO:0042597">
    <property type="term" value="C:periplasmic space"/>
    <property type="evidence" value="ECO:0007669"/>
    <property type="project" value="UniProtKB-SubCell"/>
</dbReference>
<dbReference type="AlphaFoldDB" id="A0A151AKK7"/>
<organism evidence="6 7">
    <name type="scientific">Clostridium colicanis DSM 13634</name>
    <dbReference type="NCBI Taxonomy" id="1121305"/>
    <lineage>
        <taxon>Bacteria</taxon>
        <taxon>Bacillati</taxon>
        <taxon>Bacillota</taxon>
        <taxon>Clostridia</taxon>
        <taxon>Eubacteriales</taxon>
        <taxon>Clostridiaceae</taxon>
        <taxon>Clostridium</taxon>
    </lineage>
</organism>
<dbReference type="PROSITE" id="PS51257">
    <property type="entry name" value="PROKAR_LIPOPROTEIN"/>
    <property type="match status" value="1"/>
</dbReference>
<evidence type="ECO:0000256" key="3">
    <source>
        <dbReference type="ARBA" id="ARBA00022729"/>
    </source>
</evidence>
<reference evidence="6 7" key="1">
    <citation type="submission" date="2016-02" db="EMBL/GenBank/DDBJ databases">
        <title>Genome sequence of Clostridium colicanis DSM 13634.</title>
        <authorList>
            <person name="Poehlein A."/>
            <person name="Daniel R."/>
        </authorList>
    </citation>
    <scope>NUCLEOTIDE SEQUENCE [LARGE SCALE GENOMIC DNA]</scope>
    <source>
        <strain evidence="6 7">DSM 13634</strain>
    </source>
</reference>
<protein>
    <submittedName>
        <fullName evidence="6">Putative aliphatic sulfonates-binding protein</fullName>
    </submittedName>
</protein>
<evidence type="ECO:0000313" key="6">
    <source>
        <dbReference type="EMBL" id="KYH28164.1"/>
    </source>
</evidence>
<dbReference type="Proteomes" id="UP000075374">
    <property type="component" value="Unassembled WGS sequence"/>
</dbReference>
<keyword evidence="3 4" id="KW-0732">Signal</keyword>
<comment type="caution">
    <text evidence="6">The sequence shown here is derived from an EMBL/GenBank/DDBJ whole genome shotgun (WGS) entry which is preliminary data.</text>
</comment>
<dbReference type="PANTHER" id="PTHR30024">
    <property type="entry name" value="ALIPHATIC SULFONATES-BINDING PROTEIN-RELATED"/>
    <property type="match status" value="1"/>
</dbReference>
<evidence type="ECO:0000256" key="1">
    <source>
        <dbReference type="ARBA" id="ARBA00004418"/>
    </source>
</evidence>
<proteinExistence type="inferred from homology"/>
<comment type="similarity">
    <text evidence="2">Belongs to the bacterial solute-binding protein SsuA/TauA family.</text>
</comment>
<dbReference type="InterPro" id="IPR001638">
    <property type="entry name" value="Solute-binding_3/MltF_N"/>
</dbReference>
<gene>
    <name evidence="6" type="primary">ssuA</name>
    <name evidence="6" type="ORF">CLCOL_21170</name>
</gene>
<dbReference type="RefSeq" id="WP_061858923.1">
    <property type="nucleotide sequence ID" value="NZ_LTBB01000012.1"/>
</dbReference>
<comment type="subcellular location">
    <subcellularLocation>
        <location evidence="1">Periplasm</location>
    </subcellularLocation>
</comment>
<accession>A0A151AKK7</accession>
<evidence type="ECO:0000256" key="2">
    <source>
        <dbReference type="ARBA" id="ARBA00010742"/>
    </source>
</evidence>
<dbReference type="EMBL" id="LTBB01000012">
    <property type="protein sequence ID" value="KYH28164.1"/>
    <property type="molecule type" value="Genomic_DNA"/>
</dbReference>
<evidence type="ECO:0000313" key="7">
    <source>
        <dbReference type="Proteomes" id="UP000075374"/>
    </source>
</evidence>
<dbReference type="Pfam" id="PF13379">
    <property type="entry name" value="NMT1_2"/>
    <property type="match status" value="1"/>
</dbReference>
<dbReference type="PATRIC" id="fig|1121305.3.peg.2118"/>
<feature type="signal peptide" evidence="4">
    <location>
        <begin position="1"/>
        <end position="20"/>
    </location>
</feature>
<dbReference type="SMART" id="SM00062">
    <property type="entry name" value="PBPb"/>
    <property type="match status" value="1"/>
</dbReference>
<dbReference type="SUPFAM" id="SSF53850">
    <property type="entry name" value="Periplasmic binding protein-like II"/>
    <property type="match status" value="1"/>
</dbReference>
<evidence type="ECO:0000259" key="5">
    <source>
        <dbReference type="SMART" id="SM00062"/>
    </source>
</evidence>
<dbReference type="Gene3D" id="3.40.190.10">
    <property type="entry name" value="Periplasmic binding protein-like II"/>
    <property type="match status" value="2"/>
</dbReference>
<dbReference type="PANTHER" id="PTHR30024:SF47">
    <property type="entry name" value="TAURINE-BINDING PERIPLASMIC PROTEIN"/>
    <property type="match status" value="1"/>
</dbReference>
<feature type="domain" description="Solute-binding protein family 3/N-terminal" evidence="5">
    <location>
        <begin position="43"/>
        <end position="268"/>
    </location>
</feature>
<feature type="chain" id="PRO_5038705017" evidence="4">
    <location>
        <begin position="21"/>
        <end position="340"/>
    </location>
</feature>
<name>A0A151AKK7_9CLOT</name>
<sequence>MNKSIIKIISVLSISTVLLTACGSKQSSNKDTASQTNSEGLTKVTLGTYNGTCEAPLYAAVESGIFKKHGLDVELVNINAETLKEGLASGKIDGAQISPGMFKSIEQGLDIKLTNGVHTGCIQGVVPINSSIKSVADLKGKKIGVDAIGGVPMVLLSIELGKAGIDAKNDVEWRVYPQAQLQQALEKGDIDAFAAWDPYGALAVSQGKARKIFGNMNHDNHDNHHDENAQDNYCCYVGVSGKVAKNNPELAKAITEAWSEASAWVQEHPQDAAKLTVEKKYVSSGDEIENSKLIGEYEFKADAAKAKNDLKNTLEAMKKQGILDSNTDIEKLVEDTFISF</sequence>